<feature type="transmembrane region" description="Helical" evidence="7">
    <location>
        <begin position="338"/>
        <end position="358"/>
    </location>
</feature>
<keyword evidence="5 7" id="KW-1133">Transmembrane helix</keyword>
<accession>A0A917YTF4</accession>
<evidence type="ECO:0000256" key="1">
    <source>
        <dbReference type="ARBA" id="ARBA00004651"/>
    </source>
</evidence>
<feature type="transmembrane region" description="Helical" evidence="7">
    <location>
        <begin position="365"/>
        <end position="385"/>
    </location>
</feature>
<comment type="caution">
    <text evidence="8">The sequence shown here is derived from an EMBL/GenBank/DDBJ whole genome shotgun (WGS) entry which is preliminary data.</text>
</comment>
<feature type="transmembrane region" description="Helical" evidence="7">
    <location>
        <begin position="452"/>
        <end position="478"/>
    </location>
</feature>
<dbReference type="GO" id="GO:0005886">
    <property type="term" value="C:plasma membrane"/>
    <property type="evidence" value="ECO:0007669"/>
    <property type="project" value="UniProtKB-SubCell"/>
</dbReference>
<evidence type="ECO:0000256" key="6">
    <source>
        <dbReference type="ARBA" id="ARBA00023136"/>
    </source>
</evidence>
<evidence type="ECO:0000256" key="7">
    <source>
        <dbReference type="SAM" id="Phobius"/>
    </source>
</evidence>
<feature type="transmembrane region" description="Helical" evidence="7">
    <location>
        <begin position="58"/>
        <end position="77"/>
    </location>
</feature>
<evidence type="ECO:0000313" key="8">
    <source>
        <dbReference type="EMBL" id="GGO63785.1"/>
    </source>
</evidence>
<evidence type="ECO:0000256" key="5">
    <source>
        <dbReference type="ARBA" id="ARBA00022989"/>
    </source>
</evidence>
<feature type="transmembrane region" description="Helical" evidence="7">
    <location>
        <begin position="301"/>
        <end position="323"/>
    </location>
</feature>
<organism evidence="8 9">
    <name type="scientific">Bowmanella pacifica</name>
    <dbReference type="NCBI Taxonomy" id="502051"/>
    <lineage>
        <taxon>Bacteria</taxon>
        <taxon>Pseudomonadati</taxon>
        <taxon>Pseudomonadota</taxon>
        <taxon>Gammaproteobacteria</taxon>
        <taxon>Alteromonadales</taxon>
        <taxon>Alteromonadaceae</taxon>
        <taxon>Bowmanella</taxon>
    </lineage>
</organism>
<feature type="transmembrane region" description="Helical" evidence="7">
    <location>
        <begin position="34"/>
        <end position="52"/>
    </location>
</feature>
<feature type="transmembrane region" description="Helical" evidence="7">
    <location>
        <begin position="129"/>
        <end position="147"/>
    </location>
</feature>
<name>A0A917YTF4_9ALTE</name>
<dbReference type="PANTHER" id="PTHR30250">
    <property type="entry name" value="PST FAMILY PREDICTED COLANIC ACID TRANSPORTER"/>
    <property type="match status" value="1"/>
</dbReference>
<dbReference type="AlphaFoldDB" id="A0A917YTF4"/>
<dbReference type="Pfam" id="PF13440">
    <property type="entry name" value="Polysacc_synt_3"/>
    <property type="match status" value="1"/>
</dbReference>
<dbReference type="CDD" id="cd13127">
    <property type="entry name" value="MATE_tuaB_like"/>
    <property type="match status" value="1"/>
</dbReference>
<dbReference type="EMBL" id="BMLS01000001">
    <property type="protein sequence ID" value="GGO63785.1"/>
    <property type="molecule type" value="Genomic_DNA"/>
</dbReference>
<feature type="transmembrane region" description="Helical" evidence="7">
    <location>
        <begin position="212"/>
        <end position="236"/>
    </location>
</feature>
<evidence type="ECO:0000256" key="3">
    <source>
        <dbReference type="ARBA" id="ARBA00022475"/>
    </source>
</evidence>
<evidence type="ECO:0000256" key="4">
    <source>
        <dbReference type="ARBA" id="ARBA00022692"/>
    </source>
</evidence>
<feature type="transmembrane region" description="Helical" evidence="7">
    <location>
        <begin position="429"/>
        <end position="446"/>
    </location>
</feature>
<comment type="subcellular location">
    <subcellularLocation>
        <location evidence="1">Cell membrane</location>
        <topology evidence="1">Multi-pass membrane protein</topology>
    </subcellularLocation>
</comment>
<comment type="similarity">
    <text evidence="2">Belongs to the polysaccharide synthase family.</text>
</comment>
<keyword evidence="6 7" id="KW-0472">Membrane</keyword>
<proteinExistence type="inferred from homology"/>
<feature type="transmembrane region" description="Helical" evidence="7">
    <location>
        <begin position="397"/>
        <end position="417"/>
    </location>
</feature>
<protein>
    <submittedName>
        <fullName evidence="8">Lipopolysaccharide biosynthesis protein</fullName>
    </submittedName>
</protein>
<dbReference type="Proteomes" id="UP000606935">
    <property type="component" value="Unassembled WGS sequence"/>
</dbReference>
<dbReference type="PANTHER" id="PTHR30250:SF10">
    <property type="entry name" value="LIPOPOLYSACCHARIDE BIOSYNTHESIS PROTEIN WZXC"/>
    <property type="match status" value="1"/>
</dbReference>
<feature type="transmembrane region" description="Helical" evidence="7">
    <location>
        <begin position="98"/>
        <end position="117"/>
    </location>
</feature>
<reference evidence="8" key="2">
    <citation type="submission" date="2020-09" db="EMBL/GenBank/DDBJ databases">
        <authorList>
            <person name="Sun Q."/>
            <person name="Zhou Y."/>
        </authorList>
    </citation>
    <scope>NUCLEOTIDE SEQUENCE</scope>
    <source>
        <strain evidence="8">CGMCC 1.7086</strain>
    </source>
</reference>
<dbReference type="InterPro" id="IPR050833">
    <property type="entry name" value="Poly_Biosynth_Transport"/>
</dbReference>
<keyword evidence="4 7" id="KW-0812">Transmembrane</keyword>
<reference evidence="8" key="1">
    <citation type="journal article" date="2014" name="Int. J. Syst. Evol. Microbiol.">
        <title>Complete genome sequence of Corynebacterium casei LMG S-19264T (=DSM 44701T), isolated from a smear-ripened cheese.</title>
        <authorList>
            <consortium name="US DOE Joint Genome Institute (JGI-PGF)"/>
            <person name="Walter F."/>
            <person name="Albersmeier A."/>
            <person name="Kalinowski J."/>
            <person name="Ruckert C."/>
        </authorList>
    </citation>
    <scope>NUCLEOTIDE SEQUENCE</scope>
    <source>
        <strain evidence="8">CGMCC 1.7086</strain>
    </source>
</reference>
<keyword evidence="3" id="KW-1003">Cell membrane</keyword>
<gene>
    <name evidence="8" type="ORF">GCM10010982_01630</name>
</gene>
<evidence type="ECO:0000313" key="9">
    <source>
        <dbReference type="Proteomes" id="UP000606935"/>
    </source>
</evidence>
<feature type="transmembrane region" description="Helical" evidence="7">
    <location>
        <begin position="168"/>
        <end position="192"/>
    </location>
</feature>
<dbReference type="RefSeq" id="WP_188688872.1">
    <property type="nucleotide sequence ID" value="NZ_BMLS01000001.1"/>
</dbReference>
<sequence>MVKEQEKQQSTEQQTASIHGKLFSGSVFMLLTRLIVKGIGLVSSIILARLLVPEDFGLVAIATAVFAFIELFGAFGLETALIQRQTKCEKDYNTAWTFKVGFGLFTALVLLAIAPLVAEFYNDPRLTEVIWVIALTAFLGGLSNIGVVDFQTNLDFRRELKFQVVPKLLSFCVTVTLAFTLQNYWALVFGMLASQAIRLIASYVMHPYRPQFSLASVGALFSFSKWLLLNNVLFYVNTRLTELVLGRILSPAAVGVFSIGNEIASMPTTEMAAPINRASFPVYSKFKENLRELKRAYKNTVALSSGISVPAAVGIYAVCPLFVEVVLGEAWMAAVPLMQWIALGSVLMGLSTNIAYVFMALGKPYFSFIISLLRALAFLPLLLLWADEYGLPGVGKAFFITSGVMFLASQISIMWLLRLSVMDILMPMVRPLLGSLVLVIAVEWILTFSLPAFLALLAAIVAGMLSYALASWLLWLLFGKPEGIEKVVADKYFSSSSQ</sequence>
<keyword evidence="9" id="KW-1185">Reference proteome</keyword>
<evidence type="ECO:0000256" key="2">
    <source>
        <dbReference type="ARBA" id="ARBA00007430"/>
    </source>
</evidence>